<dbReference type="GeneID" id="6009064"/>
<dbReference type="AlphaFoldDB" id="A8NCN2"/>
<dbReference type="Gene3D" id="3.80.10.10">
    <property type="entry name" value="Ribonuclease Inhibitor"/>
    <property type="match status" value="1"/>
</dbReference>
<dbReference type="HOGENOM" id="CLU_639648_0_0_1"/>
<dbReference type="EMBL" id="AACS02000009">
    <property type="protein sequence ID" value="EAU89325.2"/>
    <property type="molecule type" value="Genomic_DNA"/>
</dbReference>
<dbReference type="OrthoDB" id="3171058at2759"/>
<evidence type="ECO:0000313" key="2">
    <source>
        <dbReference type="Proteomes" id="UP000001861"/>
    </source>
</evidence>
<dbReference type="OMA" id="IMVEYIV"/>
<organism evidence="1 2">
    <name type="scientific">Coprinopsis cinerea (strain Okayama-7 / 130 / ATCC MYA-4618 / FGSC 9003)</name>
    <name type="common">Inky cap fungus</name>
    <name type="synonym">Hormographiella aspergillata</name>
    <dbReference type="NCBI Taxonomy" id="240176"/>
    <lineage>
        <taxon>Eukaryota</taxon>
        <taxon>Fungi</taxon>
        <taxon>Dikarya</taxon>
        <taxon>Basidiomycota</taxon>
        <taxon>Agaricomycotina</taxon>
        <taxon>Agaricomycetes</taxon>
        <taxon>Agaricomycetidae</taxon>
        <taxon>Agaricales</taxon>
        <taxon>Agaricineae</taxon>
        <taxon>Psathyrellaceae</taxon>
        <taxon>Coprinopsis</taxon>
    </lineage>
</organism>
<dbReference type="Proteomes" id="UP000001861">
    <property type="component" value="Unassembled WGS sequence"/>
</dbReference>
<comment type="caution">
    <text evidence="1">The sequence shown here is derived from an EMBL/GenBank/DDBJ whole genome shotgun (WGS) entry which is preliminary data.</text>
</comment>
<dbReference type="SUPFAM" id="SSF52047">
    <property type="entry name" value="RNI-like"/>
    <property type="match status" value="1"/>
</dbReference>
<keyword evidence="2" id="KW-1185">Reference proteome</keyword>
<sequence>MLSWLEAACQALGLGFHTLAPAKETAEIENLPRSLPIFPPEIWRIILGYATRLCGAQSVDLPNPLSGSSEEDYCRTDPGFFQDRMNLSQVCSVFRTLVLDMSFEYLVIETGHQLAYVAKLVDIQKHLGEKIRRIDLQITGKYKMKHFLALIQHAPNLSILINRNNLNKGSFEQVPSDMVNALVNHGRSIQRLEFQSTAESPALEDLLDISRHLPKLETLHLVNMHFFPMRVELLSALPLLQLTNLKSLSLGLIPIPCPEDRETYPETWDPLLAVLCCDPTTQLPNLTRLEVDIFPTGFTQFFTYHGHKLRTLRTAICAPSQPLLPEGLEACPNLTSLIITPSREVRINLPSSHPSIQRICIVPPSDERIDVPLKLFRAAAMDPLNNLLNDLFDNCKLPKLEEVRIRNTGLFSGLAVHKSWLSPWTLRWGLRGVRFVDKAGMGFKDCVSDDEALLNTIRL</sequence>
<gene>
    <name evidence="1" type="ORF">CC1G_03590</name>
</gene>
<dbReference type="VEuPathDB" id="FungiDB:CC1G_03590"/>
<dbReference type="InterPro" id="IPR032675">
    <property type="entry name" value="LRR_dom_sf"/>
</dbReference>
<dbReference type="RefSeq" id="XP_001832576.2">
    <property type="nucleotide sequence ID" value="XM_001832524.2"/>
</dbReference>
<evidence type="ECO:0008006" key="3">
    <source>
        <dbReference type="Google" id="ProtNLM"/>
    </source>
</evidence>
<accession>A8NCN2</accession>
<reference evidence="1 2" key="1">
    <citation type="journal article" date="2010" name="Proc. Natl. Acad. Sci. U.S.A.">
        <title>Insights into evolution of multicellular fungi from the assembled chromosomes of the mushroom Coprinopsis cinerea (Coprinus cinereus).</title>
        <authorList>
            <person name="Stajich J.E."/>
            <person name="Wilke S.K."/>
            <person name="Ahren D."/>
            <person name="Au C.H."/>
            <person name="Birren B.W."/>
            <person name="Borodovsky M."/>
            <person name="Burns C."/>
            <person name="Canback B."/>
            <person name="Casselton L.A."/>
            <person name="Cheng C.K."/>
            <person name="Deng J."/>
            <person name="Dietrich F.S."/>
            <person name="Fargo D.C."/>
            <person name="Farman M.L."/>
            <person name="Gathman A.C."/>
            <person name="Goldberg J."/>
            <person name="Guigo R."/>
            <person name="Hoegger P.J."/>
            <person name="Hooker J.B."/>
            <person name="Huggins A."/>
            <person name="James T.Y."/>
            <person name="Kamada T."/>
            <person name="Kilaru S."/>
            <person name="Kodira C."/>
            <person name="Kues U."/>
            <person name="Kupfer D."/>
            <person name="Kwan H.S."/>
            <person name="Lomsadze A."/>
            <person name="Li W."/>
            <person name="Lilly W.W."/>
            <person name="Ma L.J."/>
            <person name="Mackey A.J."/>
            <person name="Manning G."/>
            <person name="Martin F."/>
            <person name="Muraguchi H."/>
            <person name="Natvig D.O."/>
            <person name="Palmerini H."/>
            <person name="Ramesh M.A."/>
            <person name="Rehmeyer C.J."/>
            <person name="Roe B.A."/>
            <person name="Shenoy N."/>
            <person name="Stanke M."/>
            <person name="Ter-Hovhannisyan V."/>
            <person name="Tunlid A."/>
            <person name="Velagapudi R."/>
            <person name="Vision T.J."/>
            <person name="Zeng Q."/>
            <person name="Zolan M.E."/>
            <person name="Pukkila P.J."/>
        </authorList>
    </citation>
    <scope>NUCLEOTIDE SEQUENCE [LARGE SCALE GENOMIC DNA]</scope>
    <source>
        <strain evidence="2">Okayama-7 / 130 / ATCC MYA-4618 / FGSC 9003</strain>
    </source>
</reference>
<proteinExistence type="predicted"/>
<name>A8NCN2_COPC7</name>
<dbReference type="eggNOG" id="ENOG502RBKT">
    <property type="taxonomic scope" value="Eukaryota"/>
</dbReference>
<dbReference type="InParanoid" id="A8NCN2"/>
<evidence type="ECO:0000313" key="1">
    <source>
        <dbReference type="EMBL" id="EAU89325.2"/>
    </source>
</evidence>
<dbReference type="KEGG" id="cci:CC1G_03590"/>
<protein>
    <recommendedName>
        <fullName evidence="3">F-box domain-containing protein</fullName>
    </recommendedName>
</protein>